<keyword evidence="2" id="KW-0238">DNA-binding</keyword>
<dbReference type="STRING" id="1169540.A0A0G4EAX2"/>
<dbReference type="InterPro" id="IPR013729">
    <property type="entry name" value="MBF1_N"/>
</dbReference>
<keyword evidence="7" id="KW-1185">Reference proteome</keyword>
<dbReference type="Proteomes" id="UP000041254">
    <property type="component" value="Unassembled WGS sequence"/>
</dbReference>
<dbReference type="VEuPathDB" id="CryptoDB:Vbra_20120"/>
<evidence type="ECO:0000256" key="3">
    <source>
        <dbReference type="ARBA" id="ARBA00023163"/>
    </source>
</evidence>
<dbReference type="CDD" id="cd00093">
    <property type="entry name" value="HTH_XRE"/>
    <property type="match status" value="1"/>
</dbReference>
<feature type="region of interest" description="Disordered" evidence="4">
    <location>
        <begin position="50"/>
        <end position="69"/>
    </location>
</feature>
<dbReference type="InterPro" id="IPR010982">
    <property type="entry name" value="Lambda_DNA-bd_dom_sf"/>
</dbReference>
<evidence type="ECO:0000259" key="5">
    <source>
        <dbReference type="PROSITE" id="PS50943"/>
    </source>
</evidence>
<gene>
    <name evidence="6" type="ORF">Vbra_20120</name>
</gene>
<dbReference type="AlphaFoldDB" id="A0A0G4EAX2"/>
<dbReference type="Pfam" id="PF01381">
    <property type="entry name" value="HTH_3"/>
    <property type="match status" value="1"/>
</dbReference>
<sequence>MSRPAQGHQDWETVTWSKTKPSGSKASDAKVVNQARRAGDEVDTVKKFMGGQNRAHAHQPVSNAKKLEEETENFKHDRVSHDFAKALQQARLDKKLTQAELAQRINEKASVINEYEAGKAIPNPQILSKLRRVVGNLPAAKATK</sequence>
<keyword evidence="1" id="KW-0805">Transcription regulation</keyword>
<dbReference type="FunFam" id="1.10.260.40:FF:000018">
    <property type="entry name" value="Multiprotein bridging factor 1"/>
    <property type="match status" value="1"/>
</dbReference>
<dbReference type="InParanoid" id="A0A0G4EAX2"/>
<dbReference type="PANTHER" id="PTHR10245">
    <property type="entry name" value="ENDOTHELIAL DIFFERENTIATION-RELATED FACTOR 1 MULTIPROTEIN BRIDGING FACTOR 1"/>
    <property type="match status" value="1"/>
</dbReference>
<organism evidence="6 7">
    <name type="scientific">Vitrella brassicaformis (strain CCMP3155)</name>
    <dbReference type="NCBI Taxonomy" id="1169540"/>
    <lineage>
        <taxon>Eukaryota</taxon>
        <taxon>Sar</taxon>
        <taxon>Alveolata</taxon>
        <taxon>Colpodellida</taxon>
        <taxon>Vitrellaceae</taxon>
        <taxon>Vitrella</taxon>
    </lineage>
</organism>
<keyword evidence="3" id="KW-0804">Transcription</keyword>
<dbReference type="OMA" id="GKNKSCK"/>
<dbReference type="PANTHER" id="PTHR10245:SF15">
    <property type="entry name" value="ENDOTHELIAL DIFFERENTIATION-RELATED FACTOR 1"/>
    <property type="match status" value="1"/>
</dbReference>
<evidence type="ECO:0000256" key="4">
    <source>
        <dbReference type="SAM" id="MobiDB-lite"/>
    </source>
</evidence>
<evidence type="ECO:0000256" key="2">
    <source>
        <dbReference type="ARBA" id="ARBA00023125"/>
    </source>
</evidence>
<dbReference type="PROSITE" id="PS50943">
    <property type="entry name" value="HTH_CROC1"/>
    <property type="match status" value="1"/>
</dbReference>
<dbReference type="FunCoup" id="A0A0G4EAX2">
    <property type="interactions" value="413"/>
</dbReference>
<evidence type="ECO:0000313" key="7">
    <source>
        <dbReference type="Proteomes" id="UP000041254"/>
    </source>
</evidence>
<dbReference type="OrthoDB" id="10253401at2759"/>
<dbReference type="Gene3D" id="1.10.260.40">
    <property type="entry name" value="lambda repressor-like DNA-binding domains"/>
    <property type="match status" value="1"/>
</dbReference>
<accession>A0A0G4EAX2</accession>
<dbReference type="EMBL" id="CDMY01000113">
    <property type="protein sequence ID" value="CEL92813.1"/>
    <property type="molecule type" value="Genomic_DNA"/>
</dbReference>
<protein>
    <recommendedName>
        <fullName evidence="5">HTH cro/C1-type domain-containing protein</fullName>
    </recommendedName>
</protein>
<dbReference type="InterPro" id="IPR001387">
    <property type="entry name" value="Cro/C1-type_HTH"/>
</dbReference>
<feature type="region of interest" description="Disordered" evidence="4">
    <location>
        <begin position="1"/>
        <end position="39"/>
    </location>
</feature>
<dbReference type="PhylomeDB" id="A0A0G4EAX2"/>
<dbReference type="GO" id="GO:0005634">
    <property type="term" value="C:nucleus"/>
    <property type="evidence" value="ECO:0007669"/>
    <property type="project" value="TreeGrafter"/>
</dbReference>
<dbReference type="GO" id="GO:0003677">
    <property type="term" value="F:DNA binding"/>
    <property type="evidence" value="ECO:0007669"/>
    <property type="project" value="UniProtKB-KW"/>
</dbReference>
<evidence type="ECO:0000313" key="6">
    <source>
        <dbReference type="EMBL" id="CEL92813.1"/>
    </source>
</evidence>
<reference evidence="6 7" key="1">
    <citation type="submission" date="2014-11" db="EMBL/GenBank/DDBJ databases">
        <authorList>
            <person name="Zhu J."/>
            <person name="Qi W."/>
            <person name="Song R."/>
        </authorList>
    </citation>
    <scope>NUCLEOTIDE SEQUENCE [LARGE SCALE GENOMIC DNA]</scope>
</reference>
<proteinExistence type="predicted"/>
<evidence type="ECO:0000256" key="1">
    <source>
        <dbReference type="ARBA" id="ARBA00023015"/>
    </source>
</evidence>
<name>A0A0G4EAX2_VITBC</name>
<dbReference type="SUPFAM" id="SSF47413">
    <property type="entry name" value="lambda repressor-like DNA-binding domains"/>
    <property type="match status" value="1"/>
</dbReference>
<feature type="domain" description="HTH cro/C1-type" evidence="5">
    <location>
        <begin position="87"/>
        <end position="130"/>
    </location>
</feature>
<feature type="compositionally biased region" description="Polar residues" evidence="4">
    <location>
        <begin position="12"/>
        <end position="25"/>
    </location>
</feature>
<dbReference type="SMART" id="SM00530">
    <property type="entry name" value="HTH_XRE"/>
    <property type="match status" value="1"/>
</dbReference>
<dbReference type="Pfam" id="PF08523">
    <property type="entry name" value="MBF1"/>
    <property type="match status" value="1"/>
</dbReference>